<reference evidence="1 2" key="1">
    <citation type="journal article" date="2017" name="Int. J. Syst. Evol. Microbiol.">
        <title>Ramlibacter alkalitolerans sp. nov., alkali-tolerant bacterium isolated from soil of ginseng.</title>
        <authorList>
            <person name="Lee D.H."/>
            <person name="Cha C.J."/>
        </authorList>
    </citation>
    <scope>NUCLEOTIDE SEQUENCE [LARGE SCALE GENOMIC DNA]</scope>
    <source>
        <strain evidence="1 2">KACC 19305</strain>
    </source>
</reference>
<dbReference type="InterPro" id="IPR016064">
    <property type="entry name" value="NAD/diacylglycerol_kinase_sf"/>
</dbReference>
<sequence>MPPMSPPALGVIANPVSARDIRRVVAHAGNLQISERVNILIRVLQAARAAGVERALLMPDRAGIHALLERHLRRGDTQLPCIELLDMEPTSTVEDTFTATRLLQRAGVAAIVVLGGDGTHRAVVRELVASAAAAASLPIAGLSTGTNNAFPEMREPTITGLAAGLYATGRLDAGEALVRNKLIEVSILNGRRTPRRDIAIVDAVVTRDRTVGARALWKPQSLAAAYFAFAEPEAIGLSSIGGLLEPVGRHERGGLSVQLATDARHALLHLNAPIAPGLVCPVAVASWERMVAGEPLAVGVEAGSVALDGERELTFAPGDRVTMTLREDAFHTLDVKRCMAAAARDGLLRTRLSTP</sequence>
<dbReference type="PANTHER" id="PTHR40697:SF3">
    <property type="entry name" value="ACETOIN CATABOLISM PROTEIN X"/>
    <property type="match status" value="1"/>
</dbReference>
<dbReference type="InterPro" id="IPR002504">
    <property type="entry name" value="NADK"/>
</dbReference>
<dbReference type="Proteomes" id="UP000622707">
    <property type="component" value="Unassembled WGS sequence"/>
</dbReference>
<accession>A0ABS1JL94</accession>
<dbReference type="EMBL" id="JAEQND010000003">
    <property type="protein sequence ID" value="MBL0424911.1"/>
    <property type="molecule type" value="Genomic_DNA"/>
</dbReference>
<proteinExistence type="predicted"/>
<dbReference type="RefSeq" id="WP_201688136.1">
    <property type="nucleotide sequence ID" value="NZ_JAEQND010000003.1"/>
</dbReference>
<dbReference type="Pfam" id="PF01513">
    <property type="entry name" value="NAD_kinase"/>
    <property type="match status" value="1"/>
</dbReference>
<dbReference type="Gene3D" id="3.40.50.10330">
    <property type="entry name" value="Probable inorganic polyphosphate/atp-NAD kinase, domain 1"/>
    <property type="match status" value="1"/>
</dbReference>
<keyword evidence="1" id="KW-0808">Transferase</keyword>
<gene>
    <name evidence="1" type="ORF">JI746_07310</name>
</gene>
<evidence type="ECO:0000313" key="2">
    <source>
        <dbReference type="Proteomes" id="UP000622707"/>
    </source>
</evidence>
<dbReference type="PANTHER" id="PTHR40697">
    <property type="entry name" value="ACETOIN CATABOLISM PROTEIN X"/>
    <property type="match status" value="1"/>
</dbReference>
<protein>
    <submittedName>
        <fullName evidence="1">NAD(+)/NADH kinase</fullName>
    </submittedName>
</protein>
<keyword evidence="2" id="KW-1185">Reference proteome</keyword>
<comment type="caution">
    <text evidence="1">The sequence shown here is derived from an EMBL/GenBank/DDBJ whole genome shotgun (WGS) entry which is preliminary data.</text>
</comment>
<organism evidence="1 2">
    <name type="scientific">Ramlibacter alkalitolerans</name>
    <dbReference type="NCBI Taxonomy" id="2039631"/>
    <lineage>
        <taxon>Bacteria</taxon>
        <taxon>Pseudomonadati</taxon>
        <taxon>Pseudomonadota</taxon>
        <taxon>Betaproteobacteria</taxon>
        <taxon>Burkholderiales</taxon>
        <taxon>Comamonadaceae</taxon>
        <taxon>Ramlibacter</taxon>
    </lineage>
</organism>
<dbReference type="InterPro" id="IPR011391">
    <property type="entry name" value="AcoX_kinase"/>
</dbReference>
<keyword evidence="1" id="KW-0418">Kinase</keyword>
<dbReference type="GO" id="GO:0016301">
    <property type="term" value="F:kinase activity"/>
    <property type="evidence" value="ECO:0007669"/>
    <property type="project" value="UniProtKB-KW"/>
</dbReference>
<dbReference type="SUPFAM" id="SSF111331">
    <property type="entry name" value="NAD kinase/diacylglycerol kinase-like"/>
    <property type="match status" value="1"/>
</dbReference>
<dbReference type="InterPro" id="IPR017438">
    <property type="entry name" value="ATP-NAD_kinase_N"/>
</dbReference>
<dbReference type="InterPro" id="IPR039065">
    <property type="entry name" value="AcoX-like"/>
</dbReference>
<evidence type="ECO:0000313" key="1">
    <source>
        <dbReference type="EMBL" id="MBL0424911.1"/>
    </source>
</evidence>
<dbReference type="PIRSF" id="PIRSF018567">
    <property type="entry name" value="AcoX"/>
    <property type="match status" value="1"/>
</dbReference>
<name>A0ABS1JL94_9BURK</name>